<dbReference type="PANTHER" id="PTHR39335:SF1">
    <property type="entry name" value="BLL4220 PROTEIN"/>
    <property type="match status" value="1"/>
</dbReference>
<evidence type="ECO:0000313" key="2">
    <source>
        <dbReference type="EMBL" id="GGC34798.1"/>
    </source>
</evidence>
<dbReference type="Pfam" id="PF03640">
    <property type="entry name" value="Lipoprotein_15"/>
    <property type="match status" value="2"/>
</dbReference>
<dbReference type="PANTHER" id="PTHR39335">
    <property type="entry name" value="BLL4220 PROTEIN"/>
    <property type="match status" value="1"/>
</dbReference>
<dbReference type="Proteomes" id="UP000636010">
    <property type="component" value="Unassembled WGS sequence"/>
</dbReference>
<comment type="caution">
    <text evidence="2">The sequence shown here is derived from an EMBL/GenBank/DDBJ whole genome shotgun (WGS) entry which is preliminary data.</text>
</comment>
<evidence type="ECO:0008006" key="4">
    <source>
        <dbReference type="Google" id="ProtNLM"/>
    </source>
</evidence>
<feature type="chain" id="PRO_5045204242" description="Lipoprotein" evidence="1">
    <location>
        <begin position="26"/>
        <end position="269"/>
    </location>
</feature>
<dbReference type="RefSeq" id="WP_188462956.1">
    <property type="nucleotide sequence ID" value="NZ_BAABHU010000006.1"/>
</dbReference>
<feature type="signal peptide" evidence="1">
    <location>
        <begin position="1"/>
        <end position="25"/>
    </location>
</feature>
<accession>A0ABQ1M998</accession>
<reference evidence="3" key="1">
    <citation type="journal article" date="2019" name="Int. J. Syst. Evol. Microbiol.">
        <title>The Global Catalogue of Microorganisms (GCM) 10K type strain sequencing project: providing services to taxonomists for standard genome sequencing and annotation.</title>
        <authorList>
            <consortium name="The Broad Institute Genomics Platform"/>
            <consortium name="The Broad Institute Genome Sequencing Center for Infectious Disease"/>
            <person name="Wu L."/>
            <person name="Ma J."/>
        </authorList>
    </citation>
    <scope>NUCLEOTIDE SEQUENCE [LARGE SCALE GENOMIC DNA]</scope>
    <source>
        <strain evidence="3">CGMCC 1.10832</strain>
    </source>
</reference>
<gene>
    <name evidence="2" type="ORF">GCM10011506_20210</name>
</gene>
<sequence>MNNYFKNLRLVALSFLVLNLFTACSDDDSLDKETSAFNIKIENNSSFGSILVNQENQSMYFFAGDVKGESNCNGGCAEVWPPVIAEVDDLDLASNLNLTYFGNVTRENGEKQLTYKGWPLYYFSPESDDVLEASGAVEGDGRGGLFYVAKPDYTLFLGRQVLTEGEDAEIYLVDDYGLTLYQSANDEENVSNCTGGCANAWPIFSGQQNPVIPSTLSEDDFSMITRTDALGPQLSFKGVPLYFFASDEGIRGNVTGNGTGPFTVVAPEL</sequence>
<keyword evidence="1" id="KW-0732">Signal</keyword>
<dbReference type="InterPro" id="IPR005297">
    <property type="entry name" value="Lipoprotein_repeat"/>
</dbReference>
<organism evidence="2 3">
    <name type="scientific">Marivirga lumbricoides</name>
    <dbReference type="NCBI Taxonomy" id="1046115"/>
    <lineage>
        <taxon>Bacteria</taxon>
        <taxon>Pseudomonadati</taxon>
        <taxon>Bacteroidota</taxon>
        <taxon>Cytophagia</taxon>
        <taxon>Cytophagales</taxon>
        <taxon>Marivirgaceae</taxon>
        <taxon>Marivirga</taxon>
    </lineage>
</organism>
<name>A0ABQ1M998_9BACT</name>
<dbReference type="EMBL" id="BMEC01000006">
    <property type="protein sequence ID" value="GGC34798.1"/>
    <property type="molecule type" value="Genomic_DNA"/>
</dbReference>
<evidence type="ECO:0000256" key="1">
    <source>
        <dbReference type="SAM" id="SignalP"/>
    </source>
</evidence>
<proteinExistence type="predicted"/>
<protein>
    <recommendedName>
        <fullName evidence="4">Lipoprotein</fullName>
    </recommendedName>
</protein>
<evidence type="ECO:0000313" key="3">
    <source>
        <dbReference type="Proteomes" id="UP000636010"/>
    </source>
</evidence>
<dbReference type="PROSITE" id="PS51257">
    <property type="entry name" value="PROKAR_LIPOPROTEIN"/>
    <property type="match status" value="1"/>
</dbReference>
<keyword evidence="3" id="KW-1185">Reference proteome</keyword>